<dbReference type="RefSeq" id="WP_034354145.1">
    <property type="nucleotide sequence ID" value="NZ_JRPR02000002.1"/>
</dbReference>
<keyword evidence="8" id="KW-0670">Pyruvate</keyword>
<name>A0A4U8TAR4_9HELI</name>
<comment type="caution">
    <text evidence="10">The sequence shown here is derived from an EMBL/GenBank/DDBJ whole genome shotgun (WGS) entry which is preliminary data.</text>
</comment>
<keyword evidence="2" id="KW-0444">Lipid biosynthesis</keyword>
<dbReference type="PANTHER" id="PTHR35809">
    <property type="entry name" value="ARCHAETIDYLSERINE DECARBOXYLASE PROENZYME-RELATED"/>
    <property type="match status" value="1"/>
</dbReference>
<accession>A0A4U8TAR4</accession>
<dbReference type="AlphaFoldDB" id="A0A4U8TAR4"/>
<evidence type="ECO:0000256" key="6">
    <source>
        <dbReference type="ARBA" id="ARBA00023209"/>
    </source>
</evidence>
<dbReference type="PANTHER" id="PTHR35809:SF1">
    <property type="entry name" value="ARCHAETIDYLSERINE DECARBOXYLASE PROENZYME-RELATED"/>
    <property type="match status" value="1"/>
</dbReference>
<keyword evidence="9" id="KW-1133">Transmembrane helix</keyword>
<gene>
    <name evidence="10" type="ORF">LS71_004940</name>
</gene>
<evidence type="ECO:0000313" key="10">
    <source>
        <dbReference type="EMBL" id="TLD96939.1"/>
    </source>
</evidence>
<reference evidence="10 11" key="1">
    <citation type="journal article" date="2014" name="Genome Announc.">
        <title>Draft genome sequences of eight enterohepatic helicobacter species isolated from both laboratory and wild rodents.</title>
        <authorList>
            <person name="Sheh A."/>
            <person name="Shen Z."/>
            <person name="Fox J.G."/>
        </authorList>
    </citation>
    <scope>NUCLEOTIDE SEQUENCE [LARGE SCALE GENOMIC DNA]</scope>
    <source>
        <strain evidence="10 11">MIT 09-6949</strain>
    </source>
</reference>
<protein>
    <submittedName>
        <fullName evidence="10">Phosphatidylserine decarboxylase</fullName>
    </submittedName>
</protein>
<proteinExistence type="predicted"/>
<feature type="transmembrane region" description="Helical" evidence="9">
    <location>
        <begin position="20"/>
        <end position="48"/>
    </location>
</feature>
<evidence type="ECO:0000256" key="5">
    <source>
        <dbReference type="ARBA" id="ARBA00023145"/>
    </source>
</evidence>
<dbReference type="STRING" id="1677920.LS71_04310"/>
<dbReference type="EMBL" id="JRPR02000002">
    <property type="protein sequence ID" value="TLD96939.1"/>
    <property type="molecule type" value="Genomic_DNA"/>
</dbReference>
<keyword evidence="6" id="KW-0594">Phospholipid biosynthesis</keyword>
<dbReference type="OrthoDB" id="5323544at2"/>
<keyword evidence="1" id="KW-1003">Cell membrane</keyword>
<sequence length="210" mass="23509">MTTTTQIIAKQGWIGAGILLAAFLLSVCFEWSVCGFVSFIALIVWLVIFRNPERIPNNDEHNAFVAPVDGIIRNIESNSEQISILIETRLIDVGVIRAPCDIVEGSASEKKGLSLNFCSRDKRKVLNGTMSFKNLADKPFSMDFYPVFFASNHLFAHSNLSIGERMGFMKLGMTKIIIPTDKAHAEFELKVRIGDRIKALQSIIGYFYEV</sequence>
<evidence type="ECO:0000313" key="11">
    <source>
        <dbReference type="Proteomes" id="UP000029733"/>
    </source>
</evidence>
<evidence type="ECO:0000256" key="3">
    <source>
        <dbReference type="ARBA" id="ARBA00023098"/>
    </source>
</evidence>
<keyword evidence="9" id="KW-0812">Transmembrane</keyword>
<dbReference type="GO" id="GO:0008654">
    <property type="term" value="P:phospholipid biosynthetic process"/>
    <property type="evidence" value="ECO:0007669"/>
    <property type="project" value="UniProtKB-KW"/>
</dbReference>
<evidence type="ECO:0000256" key="9">
    <source>
        <dbReference type="SAM" id="Phobius"/>
    </source>
</evidence>
<keyword evidence="11" id="KW-1185">Reference proteome</keyword>
<keyword evidence="7" id="KW-1208">Phospholipid metabolism</keyword>
<evidence type="ECO:0000256" key="7">
    <source>
        <dbReference type="ARBA" id="ARBA00023264"/>
    </source>
</evidence>
<dbReference type="Proteomes" id="UP000029733">
    <property type="component" value="Unassembled WGS sequence"/>
</dbReference>
<keyword evidence="3" id="KW-0443">Lipid metabolism</keyword>
<organism evidence="10 11">
    <name type="scientific">Helicobacter jaachi</name>
    <dbReference type="NCBI Taxonomy" id="1677920"/>
    <lineage>
        <taxon>Bacteria</taxon>
        <taxon>Pseudomonadati</taxon>
        <taxon>Campylobacterota</taxon>
        <taxon>Epsilonproteobacteria</taxon>
        <taxon>Campylobacterales</taxon>
        <taxon>Helicobacteraceae</taxon>
        <taxon>Helicobacter</taxon>
    </lineage>
</organism>
<evidence type="ECO:0000256" key="8">
    <source>
        <dbReference type="ARBA" id="ARBA00023317"/>
    </source>
</evidence>
<evidence type="ECO:0000256" key="4">
    <source>
        <dbReference type="ARBA" id="ARBA00023136"/>
    </source>
</evidence>
<evidence type="ECO:0000256" key="1">
    <source>
        <dbReference type="ARBA" id="ARBA00022475"/>
    </source>
</evidence>
<keyword evidence="5" id="KW-0865">Zymogen</keyword>
<keyword evidence="4 9" id="KW-0472">Membrane</keyword>
<evidence type="ECO:0000256" key="2">
    <source>
        <dbReference type="ARBA" id="ARBA00022516"/>
    </source>
</evidence>
<dbReference type="InterPro" id="IPR033175">
    <property type="entry name" value="PSD-A"/>
</dbReference>